<accession>A0ACC5U5B5</accession>
<protein>
    <submittedName>
        <fullName evidence="1">Uncharacterized protein</fullName>
    </submittedName>
</protein>
<evidence type="ECO:0000313" key="2">
    <source>
        <dbReference type="Proteomes" id="UP001647509"/>
    </source>
</evidence>
<dbReference type="Proteomes" id="UP001647509">
    <property type="component" value="Unassembled WGS sequence"/>
</dbReference>
<evidence type="ECO:0000313" key="1">
    <source>
        <dbReference type="EMBL" id="MBU2949509.1"/>
    </source>
</evidence>
<name>A0ACC5U5B5_9FLAO</name>
<sequence length="167" mass="18585">MKLTKSIKFKIIAILLVALGFVQACKPAKTEIPIETTIAENPKIIFLTYSISETASGKRSMQLVSQKIVDGYLKPNNDRSAQNAVDGDLICLQFDGQSNIISRSLIKNPLKKSVESLNESKSFETQSINLNKTKFSTRIALRSHTKHLTISNFVNSENLISTKINQE</sequence>
<dbReference type="EMBL" id="JAHKPD010000007">
    <property type="protein sequence ID" value="MBU2949509.1"/>
    <property type="molecule type" value="Genomic_DNA"/>
</dbReference>
<comment type="caution">
    <text evidence="1">The sequence shown here is derived from an EMBL/GenBank/DDBJ whole genome shotgun (WGS) entry which is preliminary data.</text>
</comment>
<proteinExistence type="predicted"/>
<organism evidence="1 2">
    <name type="scientific">Pseudotamlana agarivorans</name>
    <dbReference type="NCBI Taxonomy" id="481183"/>
    <lineage>
        <taxon>Bacteria</taxon>
        <taxon>Pseudomonadati</taxon>
        <taxon>Bacteroidota</taxon>
        <taxon>Flavobacteriia</taxon>
        <taxon>Flavobacteriales</taxon>
        <taxon>Flavobacteriaceae</taxon>
        <taxon>Pseudotamlana</taxon>
    </lineage>
</organism>
<keyword evidence="2" id="KW-1185">Reference proteome</keyword>
<reference evidence="1" key="1">
    <citation type="submission" date="2021-05" db="EMBL/GenBank/DDBJ databases">
        <title>Draft genomes of bacteria isolated from model marine particles.</title>
        <authorList>
            <person name="Datta M.S."/>
            <person name="Schwartzman J.A."/>
            <person name="Enke T.N."/>
            <person name="Saavedra J."/>
            <person name="Cermak N."/>
            <person name="Cordero O.X."/>
        </authorList>
    </citation>
    <scope>NUCLEOTIDE SEQUENCE</scope>
    <source>
        <strain evidence="1">I2M19</strain>
    </source>
</reference>
<gene>
    <name evidence="1" type="ORF">KO493_02225</name>
</gene>